<dbReference type="InterPro" id="IPR040198">
    <property type="entry name" value="Fido_containing"/>
</dbReference>
<dbReference type="PANTHER" id="PTHR13504">
    <property type="entry name" value="FIDO DOMAIN-CONTAINING PROTEIN DDB_G0283145"/>
    <property type="match status" value="1"/>
</dbReference>
<dbReference type="PANTHER" id="PTHR13504:SF38">
    <property type="entry name" value="FIDO DOMAIN-CONTAINING PROTEIN"/>
    <property type="match status" value="1"/>
</dbReference>
<dbReference type="RefSeq" id="XP_044723327.1">
    <property type="nucleotide sequence ID" value="XM_044862301.1"/>
</dbReference>
<dbReference type="AlphaFoldDB" id="A0A9P8N2U2"/>
<dbReference type="Proteomes" id="UP000824596">
    <property type="component" value="Unassembled WGS sequence"/>
</dbReference>
<comment type="caution">
    <text evidence="5">The sequence shown here is derived from an EMBL/GenBank/DDBJ whole genome shotgun (WGS) entry which is preliminary data.</text>
</comment>
<evidence type="ECO:0000256" key="2">
    <source>
        <dbReference type="PIRSR" id="PIRSR640198-2"/>
    </source>
</evidence>
<dbReference type="GO" id="GO:0005524">
    <property type="term" value="F:ATP binding"/>
    <property type="evidence" value="ECO:0007669"/>
    <property type="project" value="UniProtKB-KW"/>
</dbReference>
<dbReference type="PROSITE" id="PS51459">
    <property type="entry name" value="FIDO"/>
    <property type="match status" value="1"/>
</dbReference>
<dbReference type="GeneID" id="68352959"/>
<protein>
    <submittedName>
        <fullName evidence="5">Fic/DOC family domain-containing protein</fullName>
    </submittedName>
</protein>
<evidence type="ECO:0000313" key="6">
    <source>
        <dbReference type="Proteomes" id="UP000824596"/>
    </source>
</evidence>
<dbReference type="SUPFAM" id="SSF140931">
    <property type="entry name" value="Fic-like"/>
    <property type="match status" value="1"/>
</dbReference>
<evidence type="ECO:0000259" key="4">
    <source>
        <dbReference type="PROSITE" id="PS51459"/>
    </source>
</evidence>
<dbReference type="Gene3D" id="1.10.3290.10">
    <property type="entry name" value="Fido-like domain"/>
    <property type="match status" value="1"/>
</dbReference>
<dbReference type="InterPro" id="IPR003812">
    <property type="entry name" value="Fido"/>
</dbReference>
<feature type="region of interest" description="Disordered" evidence="3">
    <location>
        <begin position="1"/>
        <end position="27"/>
    </location>
</feature>
<reference evidence="5" key="1">
    <citation type="submission" date="2021-09" db="EMBL/GenBank/DDBJ databases">
        <title>A high-quality genome of the endoparasitic fungus Hirsutella rhossiliensis with a comparison of Hirsutella genomes reveals transposable elements contributing to genome size variation.</title>
        <authorList>
            <person name="Lin R."/>
            <person name="Jiao Y."/>
            <person name="Sun X."/>
            <person name="Ling J."/>
            <person name="Xie B."/>
            <person name="Cheng X."/>
        </authorList>
    </citation>
    <scope>NUCLEOTIDE SEQUENCE</scope>
    <source>
        <strain evidence="5">HR02</strain>
    </source>
</reference>
<dbReference type="InterPro" id="IPR036597">
    <property type="entry name" value="Fido-like_dom_sf"/>
</dbReference>
<feature type="binding site" evidence="2">
    <location>
        <begin position="297"/>
        <end position="304"/>
    </location>
    <ligand>
        <name>ATP</name>
        <dbReference type="ChEBI" id="CHEBI:30616"/>
    </ligand>
</feature>
<accession>A0A9P8N2U2</accession>
<dbReference type="OrthoDB" id="439046at2759"/>
<evidence type="ECO:0000256" key="1">
    <source>
        <dbReference type="PIRSR" id="PIRSR640198-1"/>
    </source>
</evidence>
<feature type="domain" description="Fido" evidence="4">
    <location>
        <begin position="198"/>
        <end position="354"/>
    </location>
</feature>
<dbReference type="EMBL" id="JAIZPD010000003">
    <property type="protein sequence ID" value="KAH0965814.1"/>
    <property type="molecule type" value="Genomic_DNA"/>
</dbReference>
<organism evidence="5 6">
    <name type="scientific">Hirsutella rhossiliensis</name>
    <dbReference type="NCBI Taxonomy" id="111463"/>
    <lineage>
        <taxon>Eukaryota</taxon>
        <taxon>Fungi</taxon>
        <taxon>Dikarya</taxon>
        <taxon>Ascomycota</taxon>
        <taxon>Pezizomycotina</taxon>
        <taxon>Sordariomycetes</taxon>
        <taxon>Hypocreomycetidae</taxon>
        <taxon>Hypocreales</taxon>
        <taxon>Ophiocordycipitaceae</taxon>
        <taxon>Hirsutella</taxon>
    </lineage>
</organism>
<dbReference type="Pfam" id="PF02661">
    <property type="entry name" value="Fic"/>
    <property type="match status" value="1"/>
</dbReference>
<feature type="active site" evidence="1">
    <location>
        <position position="293"/>
    </location>
</feature>
<evidence type="ECO:0000313" key="5">
    <source>
        <dbReference type="EMBL" id="KAH0965814.1"/>
    </source>
</evidence>
<name>A0A9P8N2U2_9HYPO</name>
<proteinExistence type="predicted"/>
<keyword evidence="6" id="KW-1185">Reference proteome</keyword>
<sequence>MSSLDDANPLDDASPSPNNFPTSAPKMHNFPSSLGKTFAAGWPSWRSTRGDPSFTIRLAEQLKDEAAKSHLPEDPATIIHEFRKECQRRGMAAFNEVWSELENALITLVYSSNLIELSGQDLQITTRICQDVFRGKAVNPNIPESESDPEYQRHLGNLLKTHRRGDMPNIIRSRLEVINHAKALGYMIDRVALDNELLSEDLILETHRILFEGLTLDGDIKPGVYRDHEVAVCYSKPGEKKKKSVCIRAMAVPGYMRQMVDHLNDDIAMAEAAAEIDPYTLAARYHHQFVMIHPFGDGNGRLTRIILNVILLKYAGHLTAFGSEGNEKDDYLHIVRRGHKAFNDEDMEVEFHEQTSHHEFARGKDETPA</sequence>
<keyword evidence="2" id="KW-0067">ATP-binding</keyword>
<keyword evidence="2" id="KW-0547">Nucleotide-binding</keyword>
<gene>
    <name evidence="5" type="ORF">HRG_03830</name>
</gene>
<evidence type="ECO:0000256" key="3">
    <source>
        <dbReference type="SAM" id="MobiDB-lite"/>
    </source>
</evidence>